<feature type="compositionally biased region" description="Basic and acidic residues" evidence="1">
    <location>
        <begin position="19"/>
        <end position="34"/>
    </location>
</feature>
<evidence type="ECO:0000313" key="3">
    <source>
        <dbReference type="Proteomes" id="UP000198727"/>
    </source>
</evidence>
<evidence type="ECO:0000313" key="2">
    <source>
        <dbReference type="EMBL" id="SFO82294.1"/>
    </source>
</evidence>
<accession>A0A1I5KB56</accession>
<gene>
    <name evidence="2" type="ORF">SAMN05421810_10174</name>
</gene>
<protein>
    <submittedName>
        <fullName evidence="2">Uncharacterized protein</fullName>
    </submittedName>
</protein>
<sequence length="114" mass="13188">MRLVERLPDHSHYKVAIHDDDELARRQQDAERAGAKRPGRTRAVDAHTWTPERAALTDIGDILLGIRASLEAQRTGRRQRVTPLPRPRLARDRLEAADSYRRHRDRVRLMLGRG</sequence>
<proteinExistence type="predicted"/>
<dbReference type="RefSeq" id="WP_092526152.1">
    <property type="nucleotide sequence ID" value="NZ_FOWW01000001.1"/>
</dbReference>
<dbReference type="EMBL" id="FOWW01000001">
    <property type="protein sequence ID" value="SFO82294.1"/>
    <property type="molecule type" value="Genomic_DNA"/>
</dbReference>
<dbReference type="STRING" id="587909.SAMN05421810_10174"/>
<dbReference type="OrthoDB" id="3628826at2"/>
<dbReference type="Proteomes" id="UP000198727">
    <property type="component" value="Unassembled WGS sequence"/>
</dbReference>
<dbReference type="AlphaFoldDB" id="A0A1I5KB56"/>
<reference evidence="3" key="1">
    <citation type="submission" date="2016-10" db="EMBL/GenBank/DDBJ databases">
        <authorList>
            <person name="Varghese N."/>
            <person name="Submissions S."/>
        </authorList>
    </citation>
    <scope>NUCLEOTIDE SEQUENCE [LARGE SCALE GENOMIC DNA]</scope>
    <source>
        <strain evidence="3">CGMCC 4.5579</strain>
    </source>
</reference>
<feature type="region of interest" description="Disordered" evidence="1">
    <location>
        <begin position="19"/>
        <end position="47"/>
    </location>
</feature>
<name>A0A1I5KB56_9PSEU</name>
<evidence type="ECO:0000256" key="1">
    <source>
        <dbReference type="SAM" id="MobiDB-lite"/>
    </source>
</evidence>
<keyword evidence="3" id="KW-1185">Reference proteome</keyword>
<organism evidence="2 3">
    <name type="scientific">Amycolatopsis arida</name>
    <dbReference type="NCBI Taxonomy" id="587909"/>
    <lineage>
        <taxon>Bacteria</taxon>
        <taxon>Bacillati</taxon>
        <taxon>Actinomycetota</taxon>
        <taxon>Actinomycetes</taxon>
        <taxon>Pseudonocardiales</taxon>
        <taxon>Pseudonocardiaceae</taxon>
        <taxon>Amycolatopsis</taxon>
    </lineage>
</organism>